<dbReference type="Proteomes" id="UP001412067">
    <property type="component" value="Unassembled WGS sequence"/>
</dbReference>
<feature type="compositionally biased region" description="Basic residues" evidence="1">
    <location>
        <begin position="204"/>
        <end position="219"/>
    </location>
</feature>
<comment type="caution">
    <text evidence="2">The sequence shown here is derived from an EMBL/GenBank/DDBJ whole genome shotgun (WGS) entry which is preliminary data.</text>
</comment>
<organism evidence="2 3">
    <name type="scientific">Platanthera guangdongensis</name>
    <dbReference type="NCBI Taxonomy" id="2320717"/>
    <lineage>
        <taxon>Eukaryota</taxon>
        <taxon>Viridiplantae</taxon>
        <taxon>Streptophyta</taxon>
        <taxon>Embryophyta</taxon>
        <taxon>Tracheophyta</taxon>
        <taxon>Spermatophyta</taxon>
        <taxon>Magnoliopsida</taxon>
        <taxon>Liliopsida</taxon>
        <taxon>Asparagales</taxon>
        <taxon>Orchidaceae</taxon>
        <taxon>Orchidoideae</taxon>
        <taxon>Orchideae</taxon>
        <taxon>Orchidinae</taxon>
        <taxon>Platanthera</taxon>
    </lineage>
</organism>
<evidence type="ECO:0000256" key="1">
    <source>
        <dbReference type="SAM" id="MobiDB-lite"/>
    </source>
</evidence>
<feature type="region of interest" description="Disordered" evidence="1">
    <location>
        <begin position="176"/>
        <end position="235"/>
    </location>
</feature>
<reference evidence="2 3" key="1">
    <citation type="journal article" date="2022" name="Nat. Plants">
        <title>Genomes of leafy and leafless Platanthera orchids illuminate the evolution of mycoheterotrophy.</title>
        <authorList>
            <person name="Li M.H."/>
            <person name="Liu K.W."/>
            <person name="Li Z."/>
            <person name="Lu H.C."/>
            <person name="Ye Q.L."/>
            <person name="Zhang D."/>
            <person name="Wang J.Y."/>
            <person name="Li Y.F."/>
            <person name="Zhong Z.M."/>
            <person name="Liu X."/>
            <person name="Yu X."/>
            <person name="Liu D.K."/>
            <person name="Tu X.D."/>
            <person name="Liu B."/>
            <person name="Hao Y."/>
            <person name="Liao X.Y."/>
            <person name="Jiang Y.T."/>
            <person name="Sun W.H."/>
            <person name="Chen J."/>
            <person name="Chen Y.Q."/>
            <person name="Ai Y."/>
            <person name="Zhai J.W."/>
            <person name="Wu S.S."/>
            <person name="Zhou Z."/>
            <person name="Hsiao Y.Y."/>
            <person name="Wu W.L."/>
            <person name="Chen Y.Y."/>
            <person name="Lin Y.F."/>
            <person name="Hsu J.L."/>
            <person name="Li C.Y."/>
            <person name="Wang Z.W."/>
            <person name="Zhao X."/>
            <person name="Zhong W.Y."/>
            <person name="Ma X.K."/>
            <person name="Ma L."/>
            <person name="Huang J."/>
            <person name="Chen G.Z."/>
            <person name="Huang M.Z."/>
            <person name="Huang L."/>
            <person name="Peng D.H."/>
            <person name="Luo Y.B."/>
            <person name="Zou S.Q."/>
            <person name="Chen S.P."/>
            <person name="Lan S."/>
            <person name="Tsai W.C."/>
            <person name="Van de Peer Y."/>
            <person name="Liu Z.J."/>
        </authorList>
    </citation>
    <scope>NUCLEOTIDE SEQUENCE [LARGE SCALE GENOMIC DNA]</scope>
    <source>
        <strain evidence="2">Lor288</strain>
    </source>
</reference>
<dbReference type="EMBL" id="JBBWWR010000013">
    <property type="protein sequence ID" value="KAK8955519.1"/>
    <property type="molecule type" value="Genomic_DNA"/>
</dbReference>
<proteinExistence type="predicted"/>
<protein>
    <submittedName>
        <fullName evidence="2">Uncharacterized protein</fullName>
    </submittedName>
</protein>
<gene>
    <name evidence="2" type="ORF">KSP40_PGU002346</name>
</gene>
<keyword evidence="3" id="KW-1185">Reference proteome</keyword>
<feature type="compositionally biased region" description="Basic residues" evidence="1">
    <location>
        <begin position="181"/>
        <end position="194"/>
    </location>
</feature>
<evidence type="ECO:0000313" key="2">
    <source>
        <dbReference type="EMBL" id="KAK8955519.1"/>
    </source>
</evidence>
<accession>A0ABR2LZB5</accession>
<sequence length="277" mass="31949">MVDTKAIPSLLISHGECRIPRNVHVDNSEKSSLELHFDYEEHSSDDSFVPSSINGESARTIGSAMKREFASRVQISKSSEVSCRKEVSYARENMKHDQIVFNAERSTDAKIILDGRCVLFHSHGRGRVWVDPPDHHDKWILLSRGRDSRYGLRLFSPGHANRYHYLILDSRIDSQSLQHSSSRRQHSFSAHRRPPQLSRERTRSPSRSRTRSPHTRTSPRGRSDQRISVIHNVKRQSRSPPILSLKEGYLDRDHNNIAVFLLKTFPIMLLYPDDILL</sequence>
<evidence type="ECO:0000313" key="3">
    <source>
        <dbReference type="Proteomes" id="UP001412067"/>
    </source>
</evidence>
<name>A0ABR2LZB5_9ASPA</name>